<name>A0A4Q2V9X2_FUSOX</name>
<accession>A0A4Q2V9X2</accession>
<feature type="chain" id="PRO_5020935544" evidence="1">
    <location>
        <begin position="20"/>
        <end position="43"/>
    </location>
</feature>
<comment type="caution">
    <text evidence="2">The sequence shown here is derived from an EMBL/GenBank/DDBJ whole genome shotgun (WGS) entry which is preliminary data.</text>
</comment>
<dbReference type="Proteomes" id="UP000290540">
    <property type="component" value="Unassembled WGS sequence"/>
</dbReference>
<gene>
    <name evidence="2" type="ORF">BFJ63_vAg12970</name>
</gene>
<proteinExistence type="predicted"/>
<keyword evidence="1" id="KW-0732">Signal</keyword>
<reference evidence="2 3" key="1">
    <citation type="submission" date="2016-12" db="EMBL/GenBank/DDBJ databases">
        <title>Draft genome sequence of Fusarium oxysporum causing rot on Narcissus.</title>
        <authorList>
            <person name="Armitage A.D."/>
            <person name="Taylor A."/>
            <person name="Clarkson J.P."/>
            <person name="Harrison R.J."/>
            <person name="Jackson A.C."/>
        </authorList>
    </citation>
    <scope>NUCLEOTIDE SEQUENCE [LARGE SCALE GENOMIC DNA]</scope>
    <source>
        <strain evidence="2 3">N139</strain>
    </source>
</reference>
<feature type="signal peptide" evidence="1">
    <location>
        <begin position="1"/>
        <end position="19"/>
    </location>
</feature>
<dbReference type="AlphaFoldDB" id="A0A4Q2V9X2"/>
<evidence type="ECO:0000313" key="3">
    <source>
        <dbReference type="Proteomes" id="UP000290540"/>
    </source>
</evidence>
<evidence type="ECO:0000256" key="1">
    <source>
        <dbReference type="SAM" id="SignalP"/>
    </source>
</evidence>
<protein>
    <submittedName>
        <fullName evidence="2">Uncharacterized protein</fullName>
    </submittedName>
</protein>
<evidence type="ECO:0000313" key="2">
    <source>
        <dbReference type="EMBL" id="RYC84121.1"/>
    </source>
</evidence>
<sequence>MSTVVVVAGVVAVAAEAVATTESVTKCRFISYINDRAGCPVGL</sequence>
<organism evidence="2 3">
    <name type="scientific">Fusarium oxysporum f. sp. narcissi</name>
    <dbReference type="NCBI Taxonomy" id="451672"/>
    <lineage>
        <taxon>Eukaryota</taxon>
        <taxon>Fungi</taxon>
        <taxon>Dikarya</taxon>
        <taxon>Ascomycota</taxon>
        <taxon>Pezizomycotina</taxon>
        <taxon>Sordariomycetes</taxon>
        <taxon>Hypocreomycetidae</taxon>
        <taxon>Hypocreales</taxon>
        <taxon>Nectriaceae</taxon>
        <taxon>Fusarium</taxon>
        <taxon>Fusarium oxysporum species complex</taxon>
    </lineage>
</organism>
<dbReference type="EMBL" id="MQTW01000134">
    <property type="protein sequence ID" value="RYC84121.1"/>
    <property type="molecule type" value="Genomic_DNA"/>
</dbReference>